<name>A0A7C8J0W8_9PEZI</name>
<organism evidence="2 3">
    <name type="scientific">Xylaria multiplex</name>
    <dbReference type="NCBI Taxonomy" id="323545"/>
    <lineage>
        <taxon>Eukaryota</taxon>
        <taxon>Fungi</taxon>
        <taxon>Dikarya</taxon>
        <taxon>Ascomycota</taxon>
        <taxon>Pezizomycotina</taxon>
        <taxon>Sordariomycetes</taxon>
        <taxon>Xylariomycetidae</taxon>
        <taxon>Xylariales</taxon>
        <taxon>Xylariaceae</taxon>
        <taxon>Xylaria</taxon>
    </lineage>
</organism>
<accession>A0A7C8J0W8</accession>
<feature type="region of interest" description="Disordered" evidence="1">
    <location>
        <begin position="145"/>
        <end position="406"/>
    </location>
</feature>
<dbReference type="Proteomes" id="UP000481858">
    <property type="component" value="Unassembled WGS sequence"/>
</dbReference>
<proteinExistence type="predicted"/>
<feature type="region of interest" description="Disordered" evidence="1">
    <location>
        <begin position="1"/>
        <end position="63"/>
    </location>
</feature>
<sequence>MAAQQSMSEHSNRSTPILRGQERVPTCRQYYPPPPNINEYVSRTLPQLPRPRPPSSPSSLYGHEEDYANLRTPRYLLTANNMTDSRRGTAFAGAIDENALDMVRPPQIIIPSHPRADDHPDVVSPQPQRPDSKLLSMWANGDELVSPIDTPGTASWKSHVVSPLSEDSEAGQASWFDDTSSDEDERPDPSNETQKKDLFTNHRYSDPGSPSNSGFDMRGFGEPGPDVGGFQRFGIASGRQTVQPQMYYSSNEQGHCQDSNADMGESKISFSVPKIDAFSSDRPGAGQRPVPPPLRLGQESVQEDYVKTPFPPRPDSVSSERNAPRPDEQSPKQQKRRSGLGSFDSLRRSSTQNIRKAPPGFTEILSQLDNHGVVSTTPRSRGLLSKAKHGLGIGSDESKREKARGT</sequence>
<comment type="caution">
    <text evidence="2">The sequence shown here is derived from an EMBL/GenBank/DDBJ whole genome shotgun (WGS) entry which is preliminary data.</text>
</comment>
<feature type="compositionally biased region" description="Basic and acidic residues" evidence="1">
    <location>
        <begin position="396"/>
        <end position="406"/>
    </location>
</feature>
<dbReference type="InParanoid" id="A0A7C8J0W8"/>
<evidence type="ECO:0000313" key="3">
    <source>
        <dbReference type="Proteomes" id="UP000481858"/>
    </source>
</evidence>
<feature type="region of interest" description="Disordered" evidence="1">
    <location>
        <begin position="109"/>
        <end position="133"/>
    </location>
</feature>
<keyword evidence="3" id="KW-1185">Reference proteome</keyword>
<dbReference type="OrthoDB" id="4729026at2759"/>
<gene>
    <name evidence="2" type="ORF">GQX73_g5319</name>
</gene>
<feature type="compositionally biased region" description="Polar residues" evidence="1">
    <location>
        <begin position="238"/>
        <end position="260"/>
    </location>
</feature>
<reference evidence="2 3" key="1">
    <citation type="submission" date="2019-12" db="EMBL/GenBank/DDBJ databases">
        <title>Draft genome sequence of the ascomycete Xylaria multiplex DSM 110363.</title>
        <authorList>
            <person name="Buettner E."/>
            <person name="Kellner H."/>
        </authorList>
    </citation>
    <scope>NUCLEOTIDE SEQUENCE [LARGE SCALE GENOMIC DNA]</scope>
    <source>
        <strain evidence="2 3">DSM 110363</strain>
    </source>
</reference>
<feature type="compositionally biased region" description="Polar residues" evidence="1">
    <location>
        <begin position="1"/>
        <end position="15"/>
    </location>
</feature>
<feature type="compositionally biased region" description="Polar residues" evidence="1">
    <location>
        <begin position="364"/>
        <end position="379"/>
    </location>
</feature>
<dbReference type="EMBL" id="WUBL01000054">
    <property type="protein sequence ID" value="KAF2968259.1"/>
    <property type="molecule type" value="Genomic_DNA"/>
</dbReference>
<dbReference type="AlphaFoldDB" id="A0A7C8J0W8"/>
<feature type="compositionally biased region" description="Basic and acidic residues" evidence="1">
    <location>
        <begin position="187"/>
        <end position="205"/>
    </location>
</feature>
<evidence type="ECO:0000256" key="1">
    <source>
        <dbReference type="SAM" id="MobiDB-lite"/>
    </source>
</evidence>
<evidence type="ECO:0000313" key="2">
    <source>
        <dbReference type="EMBL" id="KAF2968259.1"/>
    </source>
</evidence>
<protein>
    <submittedName>
        <fullName evidence="2">Uncharacterized protein</fullName>
    </submittedName>
</protein>